<reference evidence="2" key="1">
    <citation type="journal article" date="2023" name="Mol. Phylogenet. Evol.">
        <title>Genome-scale phylogeny and comparative genomics of the fungal order Sordariales.</title>
        <authorList>
            <person name="Hensen N."/>
            <person name="Bonometti L."/>
            <person name="Westerberg I."/>
            <person name="Brannstrom I.O."/>
            <person name="Guillou S."/>
            <person name="Cros-Aarteil S."/>
            <person name="Calhoun S."/>
            <person name="Haridas S."/>
            <person name="Kuo A."/>
            <person name="Mondo S."/>
            <person name="Pangilinan J."/>
            <person name="Riley R."/>
            <person name="LaButti K."/>
            <person name="Andreopoulos B."/>
            <person name="Lipzen A."/>
            <person name="Chen C."/>
            <person name="Yan M."/>
            <person name="Daum C."/>
            <person name="Ng V."/>
            <person name="Clum A."/>
            <person name="Steindorff A."/>
            <person name="Ohm R.A."/>
            <person name="Martin F."/>
            <person name="Silar P."/>
            <person name="Natvig D.O."/>
            <person name="Lalanne C."/>
            <person name="Gautier V."/>
            <person name="Ament-Velasquez S.L."/>
            <person name="Kruys A."/>
            <person name="Hutchinson M.I."/>
            <person name="Powell A.J."/>
            <person name="Barry K."/>
            <person name="Miller A.N."/>
            <person name="Grigoriev I.V."/>
            <person name="Debuchy R."/>
            <person name="Gladieux P."/>
            <person name="Hiltunen Thoren M."/>
            <person name="Johannesson H."/>
        </authorList>
    </citation>
    <scope>NUCLEOTIDE SEQUENCE</scope>
    <source>
        <strain evidence="2">CBS 315.58</strain>
    </source>
</reference>
<dbReference type="EMBL" id="MU863947">
    <property type="protein sequence ID" value="KAK4198378.1"/>
    <property type="molecule type" value="Genomic_DNA"/>
</dbReference>
<keyword evidence="3" id="KW-1185">Reference proteome</keyword>
<evidence type="ECO:0000256" key="1">
    <source>
        <dbReference type="SAM" id="MobiDB-lite"/>
    </source>
</evidence>
<gene>
    <name evidence="2" type="ORF">QBC40DRAFT_298512</name>
</gene>
<name>A0AAN6XCT6_9PEZI</name>
<evidence type="ECO:0000313" key="2">
    <source>
        <dbReference type="EMBL" id="KAK4198378.1"/>
    </source>
</evidence>
<accession>A0AAN6XCT6</accession>
<dbReference type="AlphaFoldDB" id="A0AAN6XCT6"/>
<feature type="region of interest" description="Disordered" evidence="1">
    <location>
        <begin position="167"/>
        <end position="215"/>
    </location>
</feature>
<sequence>MGPDVHAAVQKCKATWRALLQANHGRSASEYQEEGGVVELGPLSEQLALPPQGNLARASLTPPSAQPLVPLLFPASLFFQPPHTTRRNDGIPSMAPSGAKIGFDKFPSPDFHRRFRHYFVPPLRMALSFSRVPLRLEPSWRRPKGANKETKRPARLWGFSAVNRTRGLGDGEVTTEPEAKARSRNRPECNRSQVGHSATEQQQKRNTHRPHALSLSLAATRARQRGTRRECLSACISVPAGACFGLPHSTSFCCITGFLGLRTNQGPVNHQQQTMQMHEAQPPGAGVFDWALGRWR</sequence>
<proteinExistence type="predicted"/>
<dbReference type="Proteomes" id="UP001303160">
    <property type="component" value="Unassembled WGS sequence"/>
</dbReference>
<evidence type="ECO:0000313" key="3">
    <source>
        <dbReference type="Proteomes" id="UP001303160"/>
    </source>
</evidence>
<feature type="compositionally biased region" description="Basic and acidic residues" evidence="1">
    <location>
        <begin position="177"/>
        <end position="189"/>
    </location>
</feature>
<feature type="compositionally biased region" description="Polar residues" evidence="1">
    <location>
        <begin position="190"/>
        <end position="201"/>
    </location>
</feature>
<protein>
    <submittedName>
        <fullName evidence="2">Uncharacterized protein</fullName>
    </submittedName>
</protein>
<organism evidence="2 3">
    <name type="scientific">Triangularia verruculosa</name>
    <dbReference type="NCBI Taxonomy" id="2587418"/>
    <lineage>
        <taxon>Eukaryota</taxon>
        <taxon>Fungi</taxon>
        <taxon>Dikarya</taxon>
        <taxon>Ascomycota</taxon>
        <taxon>Pezizomycotina</taxon>
        <taxon>Sordariomycetes</taxon>
        <taxon>Sordariomycetidae</taxon>
        <taxon>Sordariales</taxon>
        <taxon>Podosporaceae</taxon>
        <taxon>Triangularia</taxon>
    </lineage>
</organism>
<comment type="caution">
    <text evidence="2">The sequence shown here is derived from an EMBL/GenBank/DDBJ whole genome shotgun (WGS) entry which is preliminary data.</text>
</comment>
<reference evidence="2" key="2">
    <citation type="submission" date="2023-05" db="EMBL/GenBank/DDBJ databases">
        <authorList>
            <consortium name="Lawrence Berkeley National Laboratory"/>
            <person name="Steindorff A."/>
            <person name="Hensen N."/>
            <person name="Bonometti L."/>
            <person name="Westerberg I."/>
            <person name="Brannstrom I.O."/>
            <person name="Guillou S."/>
            <person name="Cros-Aarteil S."/>
            <person name="Calhoun S."/>
            <person name="Haridas S."/>
            <person name="Kuo A."/>
            <person name="Mondo S."/>
            <person name="Pangilinan J."/>
            <person name="Riley R."/>
            <person name="Labutti K."/>
            <person name="Andreopoulos B."/>
            <person name="Lipzen A."/>
            <person name="Chen C."/>
            <person name="Yanf M."/>
            <person name="Daum C."/>
            <person name="Ng V."/>
            <person name="Clum A."/>
            <person name="Ohm R."/>
            <person name="Martin F."/>
            <person name="Silar P."/>
            <person name="Natvig D."/>
            <person name="Lalanne C."/>
            <person name="Gautier V."/>
            <person name="Ament-Velasquez S.L."/>
            <person name="Kruys A."/>
            <person name="Hutchinson M.I."/>
            <person name="Powell A.J."/>
            <person name="Barry K."/>
            <person name="Miller A.N."/>
            <person name="Grigoriev I.V."/>
            <person name="Debuchy R."/>
            <person name="Gladieux P."/>
            <person name="Thoren M.H."/>
            <person name="Johannesson H."/>
        </authorList>
    </citation>
    <scope>NUCLEOTIDE SEQUENCE</scope>
    <source>
        <strain evidence="2">CBS 315.58</strain>
    </source>
</reference>